<sequence length="182" mass="20815">MSIMGMSDQWVAARIKQKGDSKCIPCKSLRDLILAHLDTKKRVDVFTLSTYGLVIFPKVLGQIDDAVSDLFDRPNKRVMPVPAMLVETLKSLIACRRAGERRFIGIWGAIRYVSLLVLRQYRSRQFISVTQGLAQFEFAYKGDNYKKKARVREDVLERDLLESGNERAGLRARVAELERSLH</sequence>
<accession>A0A7J9FI56</accession>
<evidence type="ECO:0000313" key="1">
    <source>
        <dbReference type="EMBL" id="MBA0784861.1"/>
    </source>
</evidence>
<dbReference type="PANTHER" id="PTHR48200">
    <property type="entry name" value="PROTEIN, PUTATIVE-RELATED"/>
    <property type="match status" value="1"/>
</dbReference>
<dbReference type="Proteomes" id="UP000593568">
    <property type="component" value="Unassembled WGS sequence"/>
</dbReference>
<organism evidence="1 2">
    <name type="scientific">Gossypium trilobum</name>
    <dbReference type="NCBI Taxonomy" id="34281"/>
    <lineage>
        <taxon>Eukaryota</taxon>
        <taxon>Viridiplantae</taxon>
        <taxon>Streptophyta</taxon>
        <taxon>Embryophyta</taxon>
        <taxon>Tracheophyta</taxon>
        <taxon>Spermatophyta</taxon>
        <taxon>Magnoliopsida</taxon>
        <taxon>eudicotyledons</taxon>
        <taxon>Gunneridae</taxon>
        <taxon>Pentapetalae</taxon>
        <taxon>rosids</taxon>
        <taxon>malvids</taxon>
        <taxon>Malvales</taxon>
        <taxon>Malvaceae</taxon>
        <taxon>Malvoideae</taxon>
        <taxon>Gossypium</taxon>
    </lineage>
</organism>
<comment type="caution">
    <text evidence="1">The sequence shown here is derived from an EMBL/GenBank/DDBJ whole genome shotgun (WGS) entry which is preliminary data.</text>
</comment>
<reference evidence="1 2" key="1">
    <citation type="journal article" date="2019" name="Genome Biol. Evol.">
        <title>Insights into the evolution of the New World diploid cottons (Gossypium, subgenus Houzingenia) based on genome sequencing.</title>
        <authorList>
            <person name="Grover C.E."/>
            <person name="Arick M.A. 2nd"/>
            <person name="Thrash A."/>
            <person name="Conover J.L."/>
            <person name="Sanders W.S."/>
            <person name="Peterson D.G."/>
            <person name="Frelichowski J.E."/>
            <person name="Scheffler J.A."/>
            <person name="Scheffler B.E."/>
            <person name="Wendel J.F."/>
        </authorList>
    </citation>
    <scope>NUCLEOTIDE SEQUENCE [LARGE SCALE GENOMIC DNA]</scope>
    <source>
        <strain evidence="1">8</strain>
        <tissue evidence="1">Leaf</tissue>
    </source>
</reference>
<dbReference type="EMBL" id="JABEZW010216600">
    <property type="protein sequence ID" value="MBA0784861.1"/>
    <property type="molecule type" value="Genomic_DNA"/>
</dbReference>
<keyword evidence="2" id="KW-1185">Reference proteome</keyword>
<dbReference type="AlphaFoldDB" id="A0A7J9FI56"/>
<gene>
    <name evidence="1" type="ORF">Gotri_024932</name>
</gene>
<evidence type="ECO:0000313" key="2">
    <source>
        <dbReference type="Proteomes" id="UP000593568"/>
    </source>
</evidence>
<dbReference type="PANTHER" id="PTHR48200:SF1">
    <property type="entry name" value="AMINOTRANSFERASE-LIKE PLANT MOBILE DOMAIN-CONTAINING PROTEIN"/>
    <property type="match status" value="1"/>
</dbReference>
<proteinExistence type="predicted"/>
<name>A0A7J9FI56_9ROSI</name>
<protein>
    <submittedName>
        <fullName evidence="1">Uncharacterized protein</fullName>
    </submittedName>
</protein>